<dbReference type="Pfam" id="PF13966">
    <property type="entry name" value="zf-RVT"/>
    <property type="match status" value="1"/>
</dbReference>
<gene>
    <name evidence="4" type="ORF">Tco_0857519</name>
</gene>
<keyword evidence="1" id="KW-0175">Coiled coil</keyword>
<dbReference type="PANTHER" id="PTHR33116">
    <property type="entry name" value="REVERSE TRANSCRIPTASE ZINC-BINDING DOMAIN-CONTAINING PROTEIN-RELATED-RELATED"/>
    <property type="match status" value="1"/>
</dbReference>
<organism evidence="4 5">
    <name type="scientific">Tanacetum coccineum</name>
    <dbReference type="NCBI Taxonomy" id="301880"/>
    <lineage>
        <taxon>Eukaryota</taxon>
        <taxon>Viridiplantae</taxon>
        <taxon>Streptophyta</taxon>
        <taxon>Embryophyta</taxon>
        <taxon>Tracheophyta</taxon>
        <taxon>Spermatophyta</taxon>
        <taxon>Magnoliopsida</taxon>
        <taxon>eudicotyledons</taxon>
        <taxon>Gunneridae</taxon>
        <taxon>Pentapetalae</taxon>
        <taxon>asterids</taxon>
        <taxon>campanulids</taxon>
        <taxon>Asterales</taxon>
        <taxon>Asteraceae</taxon>
        <taxon>Asteroideae</taxon>
        <taxon>Anthemideae</taxon>
        <taxon>Anthemidinae</taxon>
        <taxon>Tanacetum</taxon>
    </lineage>
</organism>
<feature type="domain" description="Reverse transcriptase zinc-binding" evidence="3">
    <location>
        <begin position="577"/>
        <end position="666"/>
    </location>
</feature>
<dbReference type="PANTHER" id="PTHR33116:SF76">
    <property type="entry name" value="DUF4283 DOMAIN-CONTAINING PROTEIN"/>
    <property type="match status" value="1"/>
</dbReference>
<sequence length="957" mass="110810">MATPFANPERQFQARRDTSPAPIHNIYTFYESESSESESEDVGEIDIETLTLEQYLTLNLNNTSKRIRNPEDTTFEIKGQFLRELHKSTFSGSSTENAIEHIGKVAKRWFDRTSPELAKNWNELKQGFIQRFCPPAMILEQLGKIRSDNKAPGPDGYSAAFFKEAWDIIAVDVIKAVKEFFTNGVLLKEFNHTIIALIPKVSTPLRINDYRLISCCNVLFKCISKIISNRMKESLSNLISLNQSAFVPGRRISDNILLTQELHNYHLDRGPARCAFKVNIQKAYDTVDWKFLKEILAGFGFHSRMIGWIMECVTSTSFSISINGCLHGILNVLPFEEGTLHVKYLGVPLVPSQLLYRDCSELMEKIKGIINDWKNKSLSLAEQAMRGFLWCQGEMSKGKAKVAWESVCLPKKEGGLGIRRFEAFNKALISSHIWSLLTRRESLWVLWIHSYKLNGRSFWDIPFRGKMSWGWRKILQVRQVIRPFIWSRLGNGKDVFAWFDNWCPISPLTVMVSNRDIYRAGFSLNDKVSDIIIDNTWGWPNEWSSKYPMLNNLVVPQLSDSMDRFVWGNLENIEMEFSVSAVWENIRPRSNMVEWFHVVWFSQQIPRHAILLWMVIKRKLKTQDSLRQWDVSTSTNLNLLQCPLCETQPDSHDHLFFECRFSMQVWDSVKCLTGIPNLPNGLNSIVNYLIPLAKMRSARCVVTKLILAASCYFIWQERNERLFFRRDRVTRIDWGMSQVFSGCSSSMLEVNVGQTRRIVDSNGLITGLTASEVLKSIQELAEHSYKWHNEESEKNTPTLFGIITEKLKALNHEMDELKIDVRKINTNGEKKSLHEEIKSIRTSEISYDKSYPKPNIHPTNLKDTFEHYLKESCKRQDVLNEWMKKFMINTEMNLNDHDSSIKRLEENINHLAQLISTHNLTNQECAIKLEPASEKPTQQGKYSMQMRLIVTEDVSRF</sequence>
<dbReference type="EMBL" id="BQNB010012991">
    <property type="protein sequence ID" value="GJT10477.1"/>
    <property type="molecule type" value="Genomic_DNA"/>
</dbReference>
<keyword evidence="5" id="KW-1185">Reference proteome</keyword>
<feature type="domain" description="Reverse transcriptase" evidence="2">
    <location>
        <begin position="198"/>
        <end position="321"/>
    </location>
</feature>
<accession>A0ABQ5B979</accession>
<evidence type="ECO:0000259" key="3">
    <source>
        <dbReference type="Pfam" id="PF13966"/>
    </source>
</evidence>
<name>A0ABQ5B979_9ASTR</name>
<protein>
    <recommendedName>
        <fullName evidence="6">Reverse transcriptase domain-containing protein</fullName>
    </recommendedName>
</protein>
<dbReference type="InterPro" id="IPR026960">
    <property type="entry name" value="RVT-Znf"/>
</dbReference>
<feature type="coiled-coil region" evidence="1">
    <location>
        <begin position="887"/>
        <end position="921"/>
    </location>
</feature>
<dbReference type="CDD" id="cd01650">
    <property type="entry name" value="RT_nLTR_like"/>
    <property type="match status" value="1"/>
</dbReference>
<evidence type="ECO:0000256" key="1">
    <source>
        <dbReference type="SAM" id="Coils"/>
    </source>
</evidence>
<dbReference type="InterPro" id="IPR000477">
    <property type="entry name" value="RT_dom"/>
</dbReference>
<evidence type="ECO:0008006" key="6">
    <source>
        <dbReference type="Google" id="ProtNLM"/>
    </source>
</evidence>
<dbReference type="Proteomes" id="UP001151760">
    <property type="component" value="Unassembled WGS sequence"/>
</dbReference>
<reference evidence="4" key="2">
    <citation type="submission" date="2022-01" db="EMBL/GenBank/DDBJ databases">
        <authorList>
            <person name="Yamashiro T."/>
            <person name="Shiraishi A."/>
            <person name="Satake H."/>
            <person name="Nakayama K."/>
        </authorList>
    </citation>
    <scope>NUCLEOTIDE SEQUENCE</scope>
</reference>
<dbReference type="SUPFAM" id="SSF56672">
    <property type="entry name" value="DNA/RNA polymerases"/>
    <property type="match status" value="1"/>
</dbReference>
<dbReference type="InterPro" id="IPR043502">
    <property type="entry name" value="DNA/RNA_pol_sf"/>
</dbReference>
<evidence type="ECO:0000313" key="4">
    <source>
        <dbReference type="EMBL" id="GJT10477.1"/>
    </source>
</evidence>
<evidence type="ECO:0000259" key="2">
    <source>
        <dbReference type="Pfam" id="PF00078"/>
    </source>
</evidence>
<dbReference type="Pfam" id="PF00078">
    <property type="entry name" value="RVT_1"/>
    <property type="match status" value="1"/>
</dbReference>
<proteinExistence type="predicted"/>
<evidence type="ECO:0000313" key="5">
    <source>
        <dbReference type="Proteomes" id="UP001151760"/>
    </source>
</evidence>
<reference evidence="4" key="1">
    <citation type="journal article" date="2022" name="Int. J. Mol. Sci.">
        <title>Draft Genome of Tanacetum Coccineum: Genomic Comparison of Closely Related Tanacetum-Family Plants.</title>
        <authorList>
            <person name="Yamashiro T."/>
            <person name="Shiraishi A."/>
            <person name="Nakayama K."/>
            <person name="Satake H."/>
        </authorList>
    </citation>
    <scope>NUCLEOTIDE SEQUENCE</scope>
</reference>
<comment type="caution">
    <text evidence="4">The sequence shown here is derived from an EMBL/GenBank/DDBJ whole genome shotgun (WGS) entry which is preliminary data.</text>
</comment>